<evidence type="ECO:0000313" key="5">
    <source>
        <dbReference type="Proteomes" id="UP000681035"/>
    </source>
</evidence>
<dbReference type="GO" id="GO:0003677">
    <property type="term" value="F:DNA binding"/>
    <property type="evidence" value="ECO:0007669"/>
    <property type="project" value="UniProtKB-UniRule"/>
</dbReference>
<organism evidence="4 5">
    <name type="scientific">Vescimonas coprocola</name>
    <dbReference type="NCBI Taxonomy" id="2714355"/>
    <lineage>
        <taxon>Bacteria</taxon>
        <taxon>Bacillati</taxon>
        <taxon>Bacillota</taxon>
        <taxon>Clostridia</taxon>
        <taxon>Eubacteriales</taxon>
        <taxon>Oscillospiraceae</taxon>
        <taxon>Vescimonas</taxon>
    </lineage>
</organism>
<feature type="domain" description="HTH tetR-type" evidence="3">
    <location>
        <begin position="3"/>
        <end position="63"/>
    </location>
</feature>
<dbReference type="InterPro" id="IPR009057">
    <property type="entry name" value="Homeodomain-like_sf"/>
</dbReference>
<dbReference type="SUPFAM" id="SSF46689">
    <property type="entry name" value="Homeodomain-like"/>
    <property type="match status" value="1"/>
</dbReference>
<accession>A0A810PXU8</accession>
<evidence type="ECO:0000256" key="1">
    <source>
        <dbReference type="ARBA" id="ARBA00023125"/>
    </source>
</evidence>
<keyword evidence="5" id="KW-1185">Reference proteome</keyword>
<protein>
    <submittedName>
        <fullName evidence="4">TetR family transcriptional regulator</fullName>
    </submittedName>
</protein>
<sequence length="181" mass="21189">MALYTQKAIMRAFGEMLEEMPFDKITVTALVKRCDISSNTFYYHYRDIYDLLDAWFHLELGRFTGEGTDWHTSTKAVMRECQAHPAKIYHVFNALSRDRMEQYVLSLTDDTFFRLVQQQTADSGLPQERVEEIAAFCRYAYVGFFLQFLWNRMEADIDRSVDRLGELMTAFVRSAMAEPAN</sequence>
<dbReference type="RefSeq" id="WP_213541782.1">
    <property type="nucleotide sequence ID" value="NZ_AP023418.1"/>
</dbReference>
<dbReference type="InterPro" id="IPR001647">
    <property type="entry name" value="HTH_TetR"/>
</dbReference>
<dbReference type="Pfam" id="PF00440">
    <property type="entry name" value="TetR_N"/>
    <property type="match status" value="1"/>
</dbReference>
<dbReference type="Pfam" id="PF14278">
    <property type="entry name" value="TetR_C_8"/>
    <property type="match status" value="1"/>
</dbReference>
<dbReference type="EMBL" id="AP023418">
    <property type="protein sequence ID" value="BCK80958.1"/>
    <property type="molecule type" value="Genomic_DNA"/>
</dbReference>
<dbReference type="KEGG" id="vcop:MM50RIKEN_07210"/>
<evidence type="ECO:0000313" key="4">
    <source>
        <dbReference type="EMBL" id="BCK80958.1"/>
    </source>
</evidence>
<dbReference type="Gene3D" id="1.10.357.10">
    <property type="entry name" value="Tetracycline Repressor, domain 2"/>
    <property type="match status" value="1"/>
</dbReference>
<dbReference type="PANTHER" id="PTHR43479:SF7">
    <property type="entry name" value="TETR-FAMILY TRANSCRIPTIONAL REGULATOR"/>
    <property type="match status" value="1"/>
</dbReference>
<keyword evidence="1 2" id="KW-0238">DNA-binding</keyword>
<dbReference type="InterPro" id="IPR039532">
    <property type="entry name" value="TetR_C_Firmicutes"/>
</dbReference>
<dbReference type="AlphaFoldDB" id="A0A810PXU8"/>
<dbReference type="PROSITE" id="PS50977">
    <property type="entry name" value="HTH_TETR_2"/>
    <property type="match status" value="1"/>
</dbReference>
<name>A0A810PXU8_9FIRM</name>
<evidence type="ECO:0000259" key="3">
    <source>
        <dbReference type="PROSITE" id="PS50977"/>
    </source>
</evidence>
<evidence type="ECO:0000256" key="2">
    <source>
        <dbReference type="PROSITE-ProRule" id="PRU00335"/>
    </source>
</evidence>
<dbReference type="Proteomes" id="UP000681035">
    <property type="component" value="Chromosome"/>
</dbReference>
<dbReference type="PANTHER" id="PTHR43479">
    <property type="entry name" value="ACREF/ENVCD OPERON REPRESSOR-RELATED"/>
    <property type="match status" value="1"/>
</dbReference>
<gene>
    <name evidence="4" type="ORF">MM50RIKEN_07210</name>
</gene>
<proteinExistence type="predicted"/>
<dbReference type="InterPro" id="IPR050624">
    <property type="entry name" value="HTH-type_Tx_Regulator"/>
</dbReference>
<reference evidence="4" key="1">
    <citation type="submission" date="2020-09" db="EMBL/GenBank/DDBJ databases">
        <title>New species isolated from human feces.</title>
        <authorList>
            <person name="Kitahara M."/>
            <person name="Shigeno Y."/>
            <person name="Shime M."/>
            <person name="Matsumoto Y."/>
            <person name="Nakamura S."/>
            <person name="Motooka D."/>
            <person name="Fukuoka S."/>
            <person name="Nishikawa H."/>
            <person name="Benno Y."/>
        </authorList>
    </citation>
    <scope>NUCLEOTIDE SEQUENCE</scope>
    <source>
        <strain evidence="4">MM50</strain>
    </source>
</reference>
<feature type="DNA-binding region" description="H-T-H motif" evidence="2">
    <location>
        <begin position="26"/>
        <end position="45"/>
    </location>
</feature>